<dbReference type="AlphaFoldDB" id="A0A371R8J4"/>
<evidence type="ECO:0000256" key="1">
    <source>
        <dbReference type="ARBA" id="ARBA00001947"/>
    </source>
</evidence>
<accession>A0A371R8J4</accession>
<sequence length="312" mass="33287">MLARTIKATAICEGIGLHSGQPVRLTVRPAPAGTGILFRRIDLLDSAGPEDQSSGLERITIPASPLAVCQTTLGTVLTNRFGVTISTVEHLLAAFASLGITQAIVEIDGPEVPILDGSAAPFIDLVESVGVRELAATGQVYRLREAVRVQIGDSIIEAEPLAEGEEATLMIDAVVEYDDPAIGRQELALENAYASFREELSAARTFCYLRDVEMMRAKGLALGGSMDNAIVVSEGKVLNEGGLRMEREFVRHKVLDLVGDLYLMGLPLAARITAIRPGHGINTAFARKVIESHAADLVSLDDLPLPAEQARA</sequence>
<evidence type="ECO:0000313" key="13">
    <source>
        <dbReference type="EMBL" id="RFB01765.1"/>
    </source>
</evidence>
<dbReference type="EC" id="3.5.1.108" evidence="4 12"/>
<comment type="caution">
    <text evidence="13">The sequence shown here is derived from an EMBL/GenBank/DDBJ whole genome shotgun (WGS) entry which is preliminary data.</text>
</comment>
<comment type="cofactor">
    <cofactor evidence="1 12">
        <name>Zn(2+)</name>
        <dbReference type="ChEBI" id="CHEBI:29105"/>
    </cofactor>
</comment>
<protein>
    <recommendedName>
        <fullName evidence="4 12">UDP-3-O-acyl-N-acetylglucosamine deacetylase</fullName>
        <shortName evidence="12">UDP-3-O-acyl-GlcNAc deacetylase</shortName>
        <ecNumber evidence="4 12">3.5.1.108</ecNumber>
    </recommendedName>
    <alternativeName>
        <fullName evidence="12">UDP-3-O-[R-3-hydroxymyristoyl]-N-acetylglucosamine deacetylase</fullName>
    </alternativeName>
</protein>
<dbReference type="PANTHER" id="PTHR33694">
    <property type="entry name" value="UDP-3-O-ACYL-N-ACETYLGLUCOSAMINE DEACETYLASE 1, MITOCHONDRIAL-RELATED"/>
    <property type="match status" value="1"/>
</dbReference>
<dbReference type="UniPathway" id="UPA00359">
    <property type="reaction ID" value="UER00478"/>
</dbReference>
<evidence type="ECO:0000256" key="10">
    <source>
        <dbReference type="ARBA" id="ARBA00023098"/>
    </source>
</evidence>
<evidence type="ECO:0000256" key="12">
    <source>
        <dbReference type="HAMAP-Rule" id="MF_00388"/>
    </source>
</evidence>
<evidence type="ECO:0000256" key="5">
    <source>
        <dbReference type="ARBA" id="ARBA00022516"/>
    </source>
</evidence>
<comment type="pathway">
    <text evidence="3 12">Glycolipid biosynthesis; lipid IV(A) biosynthesis; lipid IV(A) from (3R)-3-hydroxytetradecanoyl-[acyl-carrier-protein] and UDP-N-acetyl-alpha-D-glucosamine: step 2/6.</text>
</comment>
<evidence type="ECO:0000256" key="9">
    <source>
        <dbReference type="ARBA" id="ARBA00022833"/>
    </source>
</evidence>
<dbReference type="FunCoup" id="A0A371R8J4">
    <property type="interactions" value="401"/>
</dbReference>
<dbReference type="InterPro" id="IPR020568">
    <property type="entry name" value="Ribosomal_Su5_D2-typ_SF"/>
</dbReference>
<dbReference type="HAMAP" id="MF_00388">
    <property type="entry name" value="LpxC"/>
    <property type="match status" value="1"/>
</dbReference>
<keyword evidence="9 12" id="KW-0862">Zinc</keyword>
<comment type="similarity">
    <text evidence="12">Belongs to the LpxC family.</text>
</comment>
<dbReference type="Gene3D" id="3.30.230.20">
    <property type="entry name" value="lpxc deacetylase, domain 1"/>
    <property type="match status" value="1"/>
</dbReference>
<dbReference type="OrthoDB" id="9802746at2"/>
<feature type="binding site" evidence="12">
    <location>
        <position position="90"/>
    </location>
    <ligand>
        <name>Zn(2+)</name>
        <dbReference type="ChEBI" id="CHEBI:29105"/>
    </ligand>
</feature>
<feature type="binding site" evidence="12">
    <location>
        <position position="256"/>
    </location>
    <ligand>
        <name>Zn(2+)</name>
        <dbReference type="ChEBI" id="CHEBI:29105"/>
    </ligand>
</feature>
<dbReference type="SUPFAM" id="SSF54211">
    <property type="entry name" value="Ribosomal protein S5 domain 2-like"/>
    <property type="match status" value="2"/>
</dbReference>
<gene>
    <name evidence="12 13" type="primary">lpxC</name>
    <name evidence="13" type="ORF">DX908_14345</name>
</gene>
<dbReference type="EMBL" id="QUQO01000002">
    <property type="protein sequence ID" value="RFB01765.1"/>
    <property type="molecule type" value="Genomic_DNA"/>
</dbReference>
<dbReference type="GO" id="GO:0016020">
    <property type="term" value="C:membrane"/>
    <property type="evidence" value="ECO:0007669"/>
    <property type="project" value="GOC"/>
</dbReference>
<dbReference type="InterPro" id="IPR015870">
    <property type="entry name" value="UDP-acyl_N-AcGlcN_deAcase_N"/>
</dbReference>
<evidence type="ECO:0000256" key="7">
    <source>
        <dbReference type="ARBA" id="ARBA00022723"/>
    </source>
</evidence>
<keyword evidence="14" id="KW-1185">Reference proteome</keyword>
<keyword evidence="6 12" id="KW-0441">Lipid A biosynthesis</keyword>
<name>A0A371R8J4_9PROT</name>
<evidence type="ECO:0000256" key="4">
    <source>
        <dbReference type="ARBA" id="ARBA00012745"/>
    </source>
</evidence>
<keyword evidence="5 12" id="KW-0444">Lipid biosynthesis</keyword>
<dbReference type="Pfam" id="PF03331">
    <property type="entry name" value="LpxC"/>
    <property type="match status" value="1"/>
</dbReference>
<evidence type="ECO:0000313" key="14">
    <source>
        <dbReference type="Proteomes" id="UP000264589"/>
    </source>
</evidence>
<evidence type="ECO:0000256" key="8">
    <source>
        <dbReference type="ARBA" id="ARBA00022801"/>
    </source>
</evidence>
<feature type="active site" description="Proton donor" evidence="12">
    <location>
        <position position="279"/>
    </location>
</feature>
<keyword evidence="8 12" id="KW-0378">Hydrolase</keyword>
<dbReference type="InterPro" id="IPR011334">
    <property type="entry name" value="UDP-acyl_GlcNac_deAcase_C"/>
</dbReference>
<dbReference type="NCBIfam" id="TIGR00325">
    <property type="entry name" value="lpxC"/>
    <property type="match status" value="1"/>
</dbReference>
<evidence type="ECO:0000256" key="2">
    <source>
        <dbReference type="ARBA" id="ARBA00002923"/>
    </source>
</evidence>
<dbReference type="InParanoid" id="A0A371R8J4"/>
<evidence type="ECO:0000256" key="11">
    <source>
        <dbReference type="ARBA" id="ARBA00024535"/>
    </source>
</evidence>
<evidence type="ECO:0000256" key="3">
    <source>
        <dbReference type="ARBA" id="ARBA00005002"/>
    </source>
</evidence>
<keyword evidence="7 12" id="KW-0479">Metal-binding</keyword>
<dbReference type="PANTHER" id="PTHR33694:SF1">
    <property type="entry name" value="UDP-3-O-ACYL-N-ACETYLGLUCOSAMINE DEACETYLASE 1, MITOCHONDRIAL-RELATED"/>
    <property type="match status" value="1"/>
</dbReference>
<dbReference type="GO" id="GO:0009245">
    <property type="term" value="P:lipid A biosynthetic process"/>
    <property type="evidence" value="ECO:0007669"/>
    <property type="project" value="UniProtKB-UniRule"/>
</dbReference>
<comment type="function">
    <text evidence="2 12">Catalyzes the hydrolysis of UDP-3-O-myristoyl-N-acetylglucosamine to form UDP-3-O-myristoylglucosamine and acetate, the committed step in lipid A biosynthesis.</text>
</comment>
<organism evidence="13 14">
    <name type="scientific">Parvularcula marina</name>
    <dbReference type="NCBI Taxonomy" id="2292771"/>
    <lineage>
        <taxon>Bacteria</taxon>
        <taxon>Pseudomonadati</taxon>
        <taxon>Pseudomonadota</taxon>
        <taxon>Alphaproteobacteria</taxon>
        <taxon>Parvularculales</taxon>
        <taxon>Parvularculaceae</taxon>
        <taxon>Parvularcula</taxon>
    </lineage>
</organism>
<dbReference type="InterPro" id="IPR004463">
    <property type="entry name" value="UDP-acyl_GlcNac_deAcase"/>
</dbReference>
<dbReference type="GO" id="GO:0046872">
    <property type="term" value="F:metal ion binding"/>
    <property type="evidence" value="ECO:0007669"/>
    <property type="project" value="UniProtKB-KW"/>
</dbReference>
<dbReference type="Proteomes" id="UP000264589">
    <property type="component" value="Unassembled WGS sequence"/>
</dbReference>
<reference evidence="13 14" key="1">
    <citation type="submission" date="2018-08" db="EMBL/GenBank/DDBJ databases">
        <title>Parvularcula sp. SM1705, isolated from surface water of the South Sea China.</title>
        <authorList>
            <person name="Sun L."/>
        </authorList>
    </citation>
    <scope>NUCLEOTIDE SEQUENCE [LARGE SCALE GENOMIC DNA]</scope>
    <source>
        <strain evidence="13 14">SM1705</strain>
    </source>
</reference>
<feature type="binding site" evidence="12">
    <location>
        <position position="252"/>
    </location>
    <ligand>
        <name>Zn(2+)</name>
        <dbReference type="ChEBI" id="CHEBI:29105"/>
    </ligand>
</feature>
<keyword evidence="10 12" id="KW-0443">Lipid metabolism</keyword>
<proteinExistence type="inferred from homology"/>
<evidence type="ECO:0000256" key="6">
    <source>
        <dbReference type="ARBA" id="ARBA00022556"/>
    </source>
</evidence>
<dbReference type="Gene3D" id="3.30.1700.10">
    <property type="entry name" value="lpxc deacetylase, domain 2"/>
    <property type="match status" value="1"/>
</dbReference>
<comment type="catalytic activity">
    <reaction evidence="11 12">
        <text>a UDP-3-O-[(3R)-3-hydroxyacyl]-N-acetyl-alpha-D-glucosamine + H2O = a UDP-3-O-[(3R)-3-hydroxyacyl]-alpha-D-glucosamine + acetate</text>
        <dbReference type="Rhea" id="RHEA:67816"/>
        <dbReference type="ChEBI" id="CHEBI:15377"/>
        <dbReference type="ChEBI" id="CHEBI:30089"/>
        <dbReference type="ChEBI" id="CHEBI:137740"/>
        <dbReference type="ChEBI" id="CHEBI:173225"/>
        <dbReference type="EC" id="3.5.1.108"/>
    </reaction>
</comment>
<dbReference type="GO" id="GO:0103117">
    <property type="term" value="F:UDP-3-O-acyl-N-acetylglucosamine deacetylase activity"/>
    <property type="evidence" value="ECO:0007669"/>
    <property type="project" value="UniProtKB-UniRule"/>
</dbReference>